<keyword evidence="2" id="KW-1133">Transmembrane helix</keyword>
<comment type="caution">
    <text evidence="3">The sequence shown here is derived from an EMBL/GenBank/DDBJ whole genome shotgun (WGS) entry which is preliminary data.</text>
</comment>
<feature type="compositionally biased region" description="Polar residues" evidence="1">
    <location>
        <begin position="313"/>
        <end position="331"/>
    </location>
</feature>
<dbReference type="EMBL" id="BAAAOG010000001">
    <property type="protein sequence ID" value="GAA1951604.1"/>
    <property type="molecule type" value="Genomic_DNA"/>
</dbReference>
<protein>
    <submittedName>
        <fullName evidence="3">Uncharacterized protein</fullName>
    </submittedName>
</protein>
<keyword evidence="2" id="KW-0812">Transmembrane</keyword>
<keyword evidence="4" id="KW-1185">Reference proteome</keyword>
<name>A0ABN2QFZ9_9MICO</name>
<accession>A0ABN2QFZ9</accession>
<dbReference type="RefSeq" id="WP_344092207.1">
    <property type="nucleotide sequence ID" value="NZ_BAAAOG010000001.1"/>
</dbReference>
<reference evidence="3 4" key="1">
    <citation type="journal article" date="2019" name="Int. J. Syst. Evol. Microbiol.">
        <title>The Global Catalogue of Microorganisms (GCM) 10K type strain sequencing project: providing services to taxonomists for standard genome sequencing and annotation.</title>
        <authorList>
            <consortium name="The Broad Institute Genomics Platform"/>
            <consortium name="The Broad Institute Genome Sequencing Center for Infectious Disease"/>
            <person name="Wu L."/>
            <person name="Ma J."/>
        </authorList>
    </citation>
    <scope>NUCLEOTIDE SEQUENCE [LARGE SCALE GENOMIC DNA]</scope>
    <source>
        <strain evidence="3 4">JCM 14901</strain>
    </source>
</reference>
<dbReference type="Proteomes" id="UP001499933">
    <property type="component" value="Unassembled WGS sequence"/>
</dbReference>
<evidence type="ECO:0000313" key="3">
    <source>
        <dbReference type="EMBL" id="GAA1951604.1"/>
    </source>
</evidence>
<sequence>MTSAAADRLLAPYRPVRRVGATDVPWAGMLVRLASGESRVLVDAQGLGRDWEGWRADPEGHLLAPLDIVRHGDGHDVALPLCAERVEEFLARRDAARVPLSIGETVTVAVSLIRGVAALDTSANTMGEWWLTDAGRPVLATDTGDAEAAVHTAELLRSLADASPHAGVLHEAAEAVAGVRRTAHDFRIVEEHLFALASPEPLATSLLGPRAARDLFAFDREAIPTADEMDRASSWVDAIARHVDADLADAVSRATTGVWRRLRRPQQKSRKPWLYAGCAAAAVLVVGLMWPTGAGRPATADVPAAAGAGSRTVGGTPSATAHGSPSATADGSPSPAVTGGGADTGSADDEPEDLVDVTNRLLDSRSACAGDRSCLAAVIRDPGTQFEAGAIDLGRDERATTLLDDFGGVAVLRVDALDGGRPSQLVVVMLQGDRWLLRDVHAAKQP</sequence>
<evidence type="ECO:0000256" key="1">
    <source>
        <dbReference type="SAM" id="MobiDB-lite"/>
    </source>
</evidence>
<organism evidence="3 4">
    <name type="scientific">Microbacterium deminutum</name>
    <dbReference type="NCBI Taxonomy" id="344164"/>
    <lineage>
        <taxon>Bacteria</taxon>
        <taxon>Bacillati</taxon>
        <taxon>Actinomycetota</taxon>
        <taxon>Actinomycetes</taxon>
        <taxon>Micrococcales</taxon>
        <taxon>Microbacteriaceae</taxon>
        <taxon>Microbacterium</taxon>
    </lineage>
</organism>
<feature type="region of interest" description="Disordered" evidence="1">
    <location>
        <begin position="305"/>
        <end position="352"/>
    </location>
</feature>
<proteinExistence type="predicted"/>
<evidence type="ECO:0000313" key="4">
    <source>
        <dbReference type="Proteomes" id="UP001499933"/>
    </source>
</evidence>
<feature type="transmembrane region" description="Helical" evidence="2">
    <location>
        <begin position="273"/>
        <end position="290"/>
    </location>
</feature>
<keyword evidence="2" id="KW-0472">Membrane</keyword>
<gene>
    <name evidence="3" type="ORF">GCM10009776_11950</name>
</gene>
<evidence type="ECO:0000256" key="2">
    <source>
        <dbReference type="SAM" id="Phobius"/>
    </source>
</evidence>